<evidence type="ECO:0000313" key="1">
    <source>
        <dbReference type="EMBL" id="ANW99557.1"/>
    </source>
</evidence>
<evidence type="ECO:0000313" key="2">
    <source>
        <dbReference type="Proteomes" id="UP000092971"/>
    </source>
</evidence>
<dbReference type="AlphaFoldDB" id="A0A1B1YFK9"/>
<organism evidence="1 2">
    <name type="scientific">Thermoclostridium stercorarium subsp. thermolacticum DSM 2910</name>
    <dbReference type="NCBI Taxonomy" id="1121336"/>
    <lineage>
        <taxon>Bacteria</taxon>
        <taxon>Bacillati</taxon>
        <taxon>Bacillota</taxon>
        <taxon>Clostridia</taxon>
        <taxon>Eubacteriales</taxon>
        <taxon>Oscillospiraceae</taxon>
        <taxon>Thermoclostridium</taxon>
    </lineage>
</organism>
<evidence type="ECO:0008006" key="3">
    <source>
        <dbReference type="Google" id="ProtNLM"/>
    </source>
</evidence>
<sequence>MIVSVSRRTDIPAFYSEWFFERLKEGYVLVRNPMNYHRISRIELNPEVVDCFVFMTKNPEKMLPKMYLLKDYNYYFLFTLTPYDNSIERNIPDKRKLIDTFKALSDMIGPDRVIWRYDPIILNDGITTDIQADYFGRLAKNLSRYTGRCIISFVDLYKCTLRNSSDLKLREITTDEMCRIAEAFSGIAATENIKIQTCAEKLDLSRFGIERGSCIDSKLIEKITGKPVNLKKDKNQRPECGCVESVDIGAYDTCLHSCVYCYAVHNHKTALKNYSGHNPKSPVLYGDIGPQDVIYERKITSNLSTRHNFEQLKFI</sequence>
<dbReference type="InterPro" id="IPR014998">
    <property type="entry name" value="DUF1848"/>
</dbReference>
<name>A0A1B1YFK9_THEST</name>
<accession>A0A1B1YFK9</accession>
<reference evidence="1 2" key="1">
    <citation type="submission" date="2016-02" db="EMBL/GenBank/DDBJ databases">
        <title>Comparison of Clostridium stercorarium subspecies using comparative genomics and transcriptomics.</title>
        <authorList>
            <person name="Schellenberg J."/>
            <person name="Thallinger G."/>
            <person name="Levin D.B."/>
            <person name="Zhang X."/>
            <person name="Alvare G."/>
            <person name="Fristensky B."/>
            <person name="Sparling R."/>
        </authorList>
    </citation>
    <scope>NUCLEOTIDE SEQUENCE [LARGE SCALE GENOMIC DNA]</scope>
    <source>
        <strain evidence="1 2">DSM 2910</strain>
    </source>
</reference>
<dbReference type="RefSeq" id="WP_015359970.1">
    <property type="nucleotide sequence ID" value="NZ_CP014672.1"/>
</dbReference>
<dbReference type="OrthoDB" id="9771212at2"/>
<dbReference type="EMBL" id="CP014672">
    <property type="protein sequence ID" value="ANW99557.1"/>
    <property type="molecule type" value="Genomic_DNA"/>
</dbReference>
<proteinExistence type="predicted"/>
<dbReference type="Pfam" id="PF08902">
    <property type="entry name" value="DUF1848"/>
    <property type="match status" value="1"/>
</dbReference>
<protein>
    <recommendedName>
        <fullName evidence="3">DUF1848 domain-containing protein</fullName>
    </recommendedName>
</protein>
<gene>
    <name evidence="1" type="ORF">CSTERTH_11205</name>
</gene>
<dbReference type="Proteomes" id="UP000092971">
    <property type="component" value="Chromosome"/>
</dbReference>